<evidence type="ECO:0000256" key="6">
    <source>
        <dbReference type="ARBA" id="ARBA00023136"/>
    </source>
</evidence>
<evidence type="ECO:0000256" key="7">
    <source>
        <dbReference type="RuleBase" id="RU367016"/>
    </source>
</evidence>
<evidence type="ECO:0000313" key="10">
    <source>
        <dbReference type="Proteomes" id="UP000694501"/>
    </source>
</evidence>
<dbReference type="Pfam" id="PF09335">
    <property type="entry name" value="VTT_dom"/>
    <property type="match status" value="1"/>
</dbReference>
<feature type="transmembrane region" description="Helical" evidence="7">
    <location>
        <begin position="68"/>
        <end position="90"/>
    </location>
</feature>
<dbReference type="Proteomes" id="UP000694501">
    <property type="component" value="Unassembled WGS sequence"/>
</dbReference>
<organism evidence="9 10">
    <name type="scientific">Streptomyces tardus</name>
    <dbReference type="NCBI Taxonomy" id="2780544"/>
    <lineage>
        <taxon>Bacteria</taxon>
        <taxon>Bacillati</taxon>
        <taxon>Actinomycetota</taxon>
        <taxon>Actinomycetes</taxon>
        <taxon>Kitasatosporales</taxon>
        <taxon>Streptomycetaceae</taxon>
        <taxon>Streptomyces</taxon>
    </lineage>
</organism>
<keyword evidence="10" id="KW-1185">Reference proteome</keyword>
<gene>
    <name evidence="9" type="ORF">JGS22_017170</name>
</gene>
<evidence type="ECO:0000256" key="4">
    <source>
        <dbReference type="ARBA" id="ARBA00022692"/>
    </source>
</evidence>
<name>A0A949JFY0_9ACTN</name>
<feature type="transmembrane region" description="Helical" evidence="7">
    <location>
        <begin position="12"/>
        <end position="28"/>
    </location>
</feature>
<dbReference type="AlphaFoldDB" id="A0A949JFY0"/>
<keyword evidence="6 7" id="KW-0472">Membrane</keyword>
<keyword evidence="4 7" id="KW-0812">Transmembrane</keyword>
<dbReference type="PANTHER" id="PTHR30353">
    <property type="entry name" value="INNER MEMBRANE PROTEIN DEDA-RELATED"/>
    <property type="match status" value="1"/>
</dbReference>
<reference evidence="9" key="1">
    <citation type="submission" date="2021-06" db="EMBL/GenBank/DDBJ databases">
        <title>Sequencing of actinobacteria type strains.</title>
        <authorList>
            <person name="Nguyen G.-S."/>
            <person name="Wentzel A."/>
        </authorList>
    </citation>
    <scope>NUCLEOTIDE SEQUENCE</scope>
    <source>
        <strain evidence="9">P38-E01</strain>
    </source>
</reference>
<feature type="transmembrane region" description="Helical" evidence="7">
    <location>
        <begin position="153"/>
        <end position="175"/>
    </location>
</feature>
<proteinExistence type="inferred from homology"/>
<accession>A0A949JFY0</accession>
<comment type="similarity">
    <text evidence="2 7">Belongs to the DedA family.</text>
</comment>
<dbReference type="GO" id="GO:0005886">
    <property type="term" value="C:plasma membrane"/>
    <property type="evidence" value="ECO:0007669"/>
    <property type="project" value="UniProtKB-SubCell"/>
</dbReference>
<dbReference type="InterPro" id="IPR032816">
    <property type="entry name" value="VTT_dom"/>
</dbReference>
<feature type="transmembrane region" description="Helical" evidence="7">
    <location>
        <begin position="181"/>
        <end position="204"/>
    </location>
</feature>
<comment type="subcellular location">
    <subcellularLocation>
        <location evidence="1 7">Cell membrane</location>
        <topology evidence="1 7">Multi-pass membrane protein</topology>
    </subcellularLocation>
</comment>
<evidence type="ECO:0000259" key="8">
    <source>
        <dbReference type="Pfam" id="PF09335"/>
    </source>
</evidence>
<protein>
    <submittedName>
        <fullName evidence="9">VTT domain-containing protein</fullName>
    </submittedName>
</protein>
<dbReference type="RefSeq" id="WP_216815024.1">
    <property type="nucleotide sequence ID" value="NZ_JAELVF020000001.1"/>
</dbReference>
<evidence type="ECO:0000256" key="5">
    <source>
        <dbReference type="ARBA" id="ARBA00022989"/>
    </source>
</evidence>
<evidence type="ECO:0000313" key="9">
    <source>
        <dbReference type="EMBL" id="MBU7599297.1"/>
    </source>
</evidence>
<dbReference type="EMBL" id="JAELVF020000001">
    <property type="protein sequence ID" value="MBU7599297.1"/>
    <property type="molecule type" value="Genomic_DNA"/>
</dbReference>
<keyword evidence="5 7" id="KW-1133">Transmembrane helix</keyword>
<dbReference type="InterPro" id="IPR032818">
    <property type="entry name" value="DedA-like"/>
</dbReference>
<comment type="caution">
    <text evidence="9">The sequence shown here is derived from an EMBL/GenBank/DDBJ whole genome shotgun (WGS) entry which is preliminary data.</text>
</comment>
<dbReference type="PANTHER" id="PTHR30353:SF0">
    <property type="entry name" value="TRANSMEMBRANE PROTEIN"/>
    <property type="match status" value="1"/>
</dbReference>
<sequence>MLDALGTLIYEPWIYVLIVTSVLLDVFVPFLPSGYLVITAATAAAGTTAADVASLTSPPPSAAHLPELVFLLLCAATASVLGDVTAFLLARHGGARFSAHIERSRRLSRAHRRLGDVVLRGGGSLLVLARFAPAGRTVMSVASGVTQRPAREFVPWSAVAAFVWAGYSVGLGYVGGRLLGVNWGTTALSLVALLAAGSLAAFVLTRRRPSSAAA</sequence>
<evidence type="ECO:0000256" key="1">
    <source>
        <dbReference type="ARBA" id="ARBA00004651"/>
    </source>
</evidence>
<feature type="domain" description="VTT" evidence="8">
    <location>
        <begin position="68"/>
        <end position="173"/>
    </location>
</feature>
<evidence type="ECO:0000256" key="3">
    <source>
        <dbReference type="ARBA" id="ARBA00022475"/>
    </source>
</evidence>
<evidence type="ECO:0000256" key="2">
    <source>
        <dbReference type="ARBA" id="ARBA00010792"/>
    </source>
</evidence>
<keyword evidence="3 7" id="KW-1003">Cell membrane</keyword>